<keyword evidence="1" id="KW-1133">Transmembrane helix</keyword>
<accession>A0A4R0K2U6</accession>
<evidence type="ECO:0000256" key="1">
    <source>
        <dbReference type="SAM" id="Phobius"/>
    </source>
</evidence>
<feature type="transmembrane region" description="Helical" evidence="1">
    <location>
        <begin position="35"/>
        <end position="58"/>
    </location>
</feature>
<organism evidence="2 3">
    <name type="scientific">Kribbella pittospori</name>
    <dbReference type="NCBI Taxonomy" id="722689"/>
    <lineage>
        <taxon>Bacteria</taxon>
        <taxon>Bacillati</taxon>
        <taxon>Actinomycetota</taxon>
        <taxon>Actinomycetes</taxon>
        <taxon>Propionibacteriales</taxon>
        <taxon>Kribbellaceae</taxon>
        <taxon>Kribbella</taxon>
    </lineage>
</organism>
<sequence>MLICNEFLLQTVILQDPGITPNTNGLPGLPALRQVVGALLTFSLVICVAAFVISAAAWAMGSFNNNAHYAGKGKTGCLVAAGAAILIGSANTLIRFFSGIHIN</sequence>
<name>A0A4R0K2U6_9ACTN</name>
<keyword evidence="1" id="KW-0812">Transmembrane</keyword>
<dbReference type="AlphaFoldDB" id="A0A4R0K2U6"/>
<gene>
    <name evidence="2" type="ORF">E0H73_40015</name>
</gene>
<evidence type="ECO:0000313" key="2">
    <source>
        <dbReference type="EMBL" id="TCC52126.1"/>
    </source>
</evidence>
<dbReference type="Pfam" id="PF19607">
    <property type="entry name" value="DUF6112"/>
    <property type="match status" value="1"/>
</dbReference>
<dbReference type="InterPro" id="IPR046094">
    <property type="entry name" value="DUF6112"/>
</dbReference>
<dbReference type="EMBL" id="SJKB01000021">
    <property type="protein sequence ID" value="TCC52126.1"/>
    <property type="molecule type" value="Genomic_DNA"/>
</dbReference>
<dbReference type="Proteomes" id="UP000291144">
    <property type="component" value="Unassembled WGS sequence"/>
</dbReference>
<dbReference type="OrthoDB" id="3873029at2"/>
<reference evidence="2 3" key="1">
    <citation type="submission" date="2019-02" db="EMBL/GenBank/DDBJ databases">
        <title>Kribbella capetownensis sp. nov. and Kribbella speibonae sp. nov., isolated from soil.</title>
        <authorList>
            <person name="Curtis S.M."/>
            <person name="Norton I."/>
            <person name="Everest G.J."/>
            <person name="Meyers P.R."/>
        </authorList>
    </citation>
    <scope>NUCLEOTIDE SEQUENCE [LARGE SCALE GENOMIC DNA]</scope>
    <source>
        <strain evidence="2 3">NRRL B-24813</strain>
    </source>
</reference>
<comment type="caution">
    <text evidence="2">The sequence shown here is derived from an EMBL/GenBank/DDBJ whole genome shotgun (WGS) entry which is preliminary data.</text>
</comment>
<protein>
    <submittedName>
        <fullName evidence="2">Uncharacterized protein</fullName>
    </submittedName>
</protein>
<feature type="transmembrane region" description="Helical" evidence="1">
    <location>
        <begin position="78"/>
        <end position="97"/>
    </location>
</feature>
<keyword evidence="3" id="KW-1185">Reference proteome</keyword>
<proteinExistence type="predicted"/>
<evidence type="ECO:0000313" key="3">
    <source>
        <dbReference type="Proteomes" id="UP000291144"/>
    </source>
</evidence>
<dbReference type="RefSeq" id="WP_131365564.1">
    <property type="nucleotide sequence ID" value="NZ_SJKB01000021.1"/>
</dbReference>
<keyword evidence="1" id="KW-0472">Membrane</keyword>